<feature type="chain" id="PRO_5016613537" evidence="5">
    <location>
        <begin position="22"/>
        <end position="473"/>
    </location>
</feature>
<dbReference type="AlphaFoldDB" id="A0A371JU44"/>
<name>A0A371JU44_9FLAO</name>
<dbReference type="PROSITE" id="PS51257">
    <property type="entry name" value="PROKAR_LIPOPROTEIN"/>
    <property type="match status" value="1"/>
</dbReference>
<dbReference type="NCBIfam" id="TIGR02167">
    <property type="entry name" value="Liste_lipo_26"/>
    <property type="match status" value="4"/>
</dbReference>
<comment type="caution">
    <text evidence="8">The sequence shown here is derived from an EMBL/GenBank/DDBJ whole genome shotgun (WGS) entry which is preliminary data.</text>
</comment>
<proteinExistence type="predicted"/>
<dbReference type="GO" id="GO:0016342">
    <property type="term" value="C:catenin complex"/>
    <property type="evidence" value="ECO:0007669"/>
    <property type="project" value="TreeGrafter"/>
</dbReference>
<dbReference type="GO" id="GO:0007156">
    <property type="term" value="P:homophilic cell adhesion via plasma membrane adhesion molecules"/>
    <property type="evidence" value="ECO:0007669"/>
    <property type="project" value="InterPro"/>
</dbReference>
<dbReference type="InterPro" id="IPR000601">
    <property type="entry name" value="PKD_dom"/>
</dbReference>
<dbReference type="InterPro" id="IPR011889">
    <property type="entry name" value="Liste_lipo_26"/>
</dbReference>
<accession>A0A371JU44</accession>
<dbReference type="InterPro" id="IPR002126">
    <property type="entry name" value="Cadherin-like_dom"/>
</dbReference>
<dbReference type="InterPro" id="IPR005046">
    <property type="entry name" value="DUF285"/>
</dbReference>
<dbReference type="PANTHER" id="PTHR24027:SF438">
    <property type="entry name" value="CADHERIN 23"/>
    <property type="match status" value="1"/>
</dbReference>
<evidence type="ECO:0000256" key="3">
    <source>
        <dbReference type="ARBA" id="ARBA00022837"/>
    </source>
</evidence>
<keyword evidence="5" id="KW-0732">Signal</keyword>
<evidence type="ECO:0000256" key="4">
    <source>
        <dbReference type="ARBA" id="ARBA00023136"/>
    </source>
</evidence>
<keyword evidence="2" id="KW-0677">Repeat</keyword>
<dbReference type="Pfam" id="PF00028">
    <property type="entry name" value="Cadherin"/>
    <property type="match status" value="1"/>
</dbReference>
<dbReference type="InterPro" id="IPR015919">
    <property type="entry name" value="Cadherin-like_sf"/>
</dbReference>
<dbReference type="PANTHER" id="PTHR24027">
    <property type="entry name" value="CADHERIN-23"/>
    <property type="match status" value="1"/>
</dbReference>
<dbReference type="OrthoDB" id="9813840at2"/>
<dbReference type="CDD" id="cd11304">
    <property type="entry name" value="Cadherin_repeat"/>
    <property type="match status" value="1"/>
</dbReference>
<dbReference type="GO" id="GO:0016477">
    <property type="term" value="P:cell migration"/>
    <property type="evidence" value="ECO:0007669"/>
    <property type="project" value="TreeGrafter"/>
</dbReference>
<dbReference type="SMART" id="SM00112">
    <property type="entry name" value="CA"/>
    <property type="match status" value="1"/>
</dbReference>
<keyword evidence="4" id="KW-0472">Membrane</keyword>
<evidence type="ECO:0000256" key="2">
    <source>
        <dbReference type="ARBA" id="ARBA00022737"/>
    </source>
</evidence>
<dbReference type="SUPFAM" id="SSF141571">
    <property type="entry name" value="Pentapeptide repeat-like"/>
    <property type="match status" value="1"/>
</dbReference>
<dbReference type="InterPro" id="IPR039808">
    <property type="entry name" value="Cadherin"/>
</dbReference>
<dbReference type="SUPFAM" id="SSF49313">
    <property type="entry name" value="Cadherin-like"/>
    <property type="match status" value="1"/>
</dbReference>
<evidence type="ECO:0000313" key="9">
    <source>
        <dbReference type="Proteomes" id="UP000261828"/>
    </source>
</evidence>
<protein>
    <submittedName>
        <fullName evidence="8">BspA family leucine-rich repeat surface protein</fullName>
    </submittedName>
</protein>
<gene>
    <name evidence="8" type="ORF">DX873_03880</name>
</gene>
<evidence type="ECO:0000256" key="5">
    <source>
        <dbReference type="SAM" id="SignalP"/>
    </source>
</evidence>
<keyword evidence="9" id="KW-1185">Reference proteome</keyword>
<dbReference type="PROSITE" id="PS50268">
    <property type="entry name" value="CADHERIN_2"/>
    <property type="match status" value="1"/>
</dbReference>
<feature type="domain" description="PKD" evidence="6">
    <location>
        <begin position="168"/>
        <end position="196"/>
    </location>
</feature>
<evidence type="ECO:0000313" key="8">
    <source>
        <dbReference type="EMBL" id="RDY61315.1"/>
    </source>
</evidence>
<dbReference type="Gene3D" id="2.60.40.10">
    <property type="entry name" value="Immunoglobulins"/>
    <property type="match status" value="1"/>
</dbReference>
<feature type="signal peptide" evidence="5">
    <location>
        <begin position="1"/>
        <end position="21"/>
    </location>
</feature>
<dbReference type="GO" id="GO:0045296">
    <property type="term" value="F:cadherin binding"/>
    <property type="evidence" value="ECO:0007669"/>
    <property type="project" value="TreeGrafter"/>
</dbReference>
<dbReference type="Proteomes" id="UP000261828">
    <property type="component" value="Unassembled WGS sequence"/>
</dbReference>
<comment type="subcellular location">
    <subcellularLocation>
        <location evidence="1">Membrane</location>
    </subcellularLocation>
</comment>
<sequence>MIKPKKMKAKKLLYMAIFALAIVSCSKNEDSKPEENTPPVFNGRSITVKEDIDDTEVIATLTATDVDGDELAYSITTNDNNLFEIGLENGELSLAQGKSLDFEEAESHTITVSVSDGVKTVEAQVGILVENVIESLAEDPDAFIVTFKTDTDGEDITIGLNQGYTYDYTIDWGDGTVGNNASEHTYDNAGTYTVAIKGEFPVINMYQNPSATKLMSIEQWGAVVWKYFFQAFGGCNNMVYNATDAPNLTQVIVMGYMFHNASQFNGDLSNWDVGNVIYMKGMFAGATSFNGDITTWDVTSVVNMSEMFTNAESFNQDLSGWVTTNVTDMSNMFSGATSFNGDISDWKVNNVTSMSGMFEHAESFNQDIEGWNVEKVTKMNAMFNYATKFSQDLGGWNLSGVTNMEGMFDNSGLKYYDYGATLIGWSNAPTTPHNITLGAENLFTCGSEADDAKEFLTNVKGWTIEGDLGGCQT</sequence>
<dbReference type="GO" id="GO:0008013">
    <property type="term" value="F:beta-catenin binding"/>
    <property type="evidence" value="ECO:0007669"/>
    <property type="project" value="TreeGrafter"/>
</dbReference>
<evidence type="ECO:0000256" key="1">
    <source>
        <dbReference type="ARBA" id="ARBA00004370"/>
    </source>
</evidence>
<dbReference type="EMBL" id="QTJX01000001">
    <property type="protein sequence ID" value="RDY61315.1"/>
    <property type="molecule type" value="Genomic_DNA"/>
</dbReference>
<evidence type="ECO:0000259" key="7">
    <source>
        <dbReference type="PROSITE" id="PS50268"/>
    </source>
</evidence>
<organism evidence="8 9">
    <name type="scientific">Flagellimonas nanhaiensis</name>
    <dbReference type="NCBI Taxonomy" id="2292706"/>
    <lineage>
        <taxon>Bacteria</taxon>
        <taxon>Pseudomonadati</taxon>
        <taxon>Bacteroidota</taxon>
        <taxon>Flavobacteriia</taxon>
        <taxon>Flavobacteriales</taxon>
        <taxon>Flavobacteriaceae</taxon>
        <taxon>Flagellimonas</taxon>
    </lineage>
</organism>
<feature type="domain" description="Cadherin" evidence="7">
    <location>
        <begin position="40"/>
        <end position="143"/>
    </location>
</feature>
<dbReference type="PROSITE" id="PS50093">
    <property type="entry name" value="PKD"/>
    <property type="match status" value="1"/>
</dbReference>
<reference evidence="8 9" key="1">
    <citation type="submission" date="2018-08" db="EMBL/GenBank/DDBJ databases">
        <title>Muricauda nanhaiensis sp. nov., isolated from seawater of the South China Sea.</title>
        <authorList>
            <person name="Dang Y."/>
        </authorList>
    </citation>
    <scope>NUCLEOTIDE SEQUENCE [LARGE SCALE GENOMIC DNA]</scope>
    <source>
        <strain evidence="8 9">SM1704</strain>
    </source>
</reference>
<dbReference type="GO" id="GO:0005509">
    <property type="term" value="F:calcium ion binding"/>
    <property type="evidence" value="ECO:0007669"/>
    <property type="project" value="InterPro"/>
</dbReference>
<dbReference type="InterPro" id="IPR013783">
    <property type="entry name" value="Ig-like_fold"/>
</dbReference>
<dbReference type="Pfam" id="PF03382">
    <property type="entry name" value="DUF285"/>
    <property type="match status" value="1"/>
</dbReference>
<keyword evidence="3" id="KW-0106">Calcium</keyword>
<evidence type="ECO:0000259" key="6">
    <source>
        <dbReference type="PROSITE" id="PS50093"/>
    </source>
</evidence>
<dbReference type="Gene3D" id="2.60.40.60">
    <property type="entry name" value="Cadherins"/>
    <property type="match status" value="1"/>
</dbReference>